<evidence type="ECO:0000313" key="1">
    <source>
        <dbReference type="EMBL" id="NRT19429.1"/>
    </source>
</evidence>
<gene>
    <name evidence="1" type="ORF">HNP98_002258</name>
</gene>
<organism evidence="1 2">
    <name type="scientific">Hymenobacter caeli</name>
    <dbReference type="NCBI Taxonomy" id="2735894"/>
    <lineage>
        <taxon>Bacteria</taxon>
        <taxon>Pseudomonadati</taxon>
        <taxon>Bacteroidota</taxon>
        <taxon>Cytophagia</taxon>
        <taxon>Cytophagales</taxon>
        <taxon>Hymenobacteraceae</taxon>
        <taxon>Hymenobacter</taxon>
    </lineage>
</organism>
<dbReference type="Proteomes" id="UP000779507">
    <property type="component" value="Unassembled WGS sequence"/>
</dbReference>
<protein>
    <submittedName>
        <fullName evidence="1">Uncharacterized protein</fullName>
    </submittedName>
</protein>
<name>A0ABX2FSU1_9BACT</name>
<comment type="caution">
    <text evidence="1">The sequence shown here is derived from an EMBL/GenBank/DDBJ whole genome shotgun (WGS) entry which is preliminary data.</text>
</comment>
<keyword evidence="2" id="KW-1185">Reference proteome</keyword>
<sequence length="44" mass="5049">MDIGTLKKWLNTRFIAKMLTPMTNIECASVNFFIGMTLNKNILD</sequence>
<evidence type="ECO:0000313" key="2">
    <source>
        <dbReference type="Proteomes" id="UP000779507"/>
    </source>
</evidence>
<reference evidence="1 2" key="1">
    <citation type="submission" date="2020-05" db="EMBL/GenBank/DDBJ databases">
        <title>Genomic Encyclopedia of Type Strains, Phase IV (KMG-V): Genome sequencing to study the core and pangenomes of soil and plant-associated prokaryotes.</title>
        <authorList>
            <person name="Whitman W."/>
        </authorList>
    </citation>
    <scope>NUCLEOTIDE SEQUENCE [LARGE SCALE GENOMIC DNA]</scope>
    <source>
        <strain evidence="1 2">9A</strain>
    </source>
</reference>
<dbReference type="EMBL" id="JABSNP010000009">
    <property type="protein sequence ID" value="NRT19429.1"/>
    <property type="molecule type" value="Genomic_DNA"/>
</dbReference>
<proteinExistence type="predicted"/>
<accession>A0ABX2FSU1</accession>